<keyword evidence="2" id="KW-1185">Reference proteome</keyword>
<dbReference type="Proteomes" id="UP000671399">
    <property type="component" value="Unassembled WGS sequence"/>
</dbReference>
<dbReference type="EMBL" id="JAGFWR010000025">
    <property type="protein sequence ID" value="MBO4164529.1"/>
    <property type="molecule type" value="Genomic_DNA"/>
</dbReference>
<evidence type="ECO:0000313" key="1">
    <source>
        <dbReference type="EMBL" id="MBO4164529.1"/>
    </source>
</evidence>
<proteinExistence type="predicted"/>
<sequence length="190" mass="20699">MQISTGADGVPRCGWCTATPVYVAYHDDEWGRPVHGEAPLFEHLALETFQAGLSWSTILHKRDAFRSAFDDFDPETVAGYDDTDVARLLGTEGIVRNRAKIEATIGNARLVVALAGDLDALLWSYAPTGARPRPRSTSQVPARTPESTAMARELKRRGFRFIGPVGAYALMQSTGMVDDHLVGCHRAVDG</sequence>
<dbReference type="Pfam" id="PF03352">
    <property type="entry name" value="Adenine_glyco"/>
    <property type="match status" value="1"/>
</dbReference>
<gene>
    <name evidence="1" type="ORF">JQN83_27500</name>
</gene>
<accession>A0ABS3VG48</accession>
<dbReference type="PANTHER" id="PTHR30037">
    <property type="entry name" value="DNA-3-METHYLADENINE GLYCOSYLASE 1"/>
    <property type="match status" value="1"/>
</dbReference>
<protein>
    <submittedName>
        <fullName evidence="1">DNA-3-methyladenine glycosylase I</fullName>
    </submittedName>
</protein>
<dbReference type="InterPro" id="IPR052891">
    <property type="entry name" value="DNA-3mA_glycosylase"/>
</dbReference>
<evidence type="ECO:0000313" key="2">
    <source>
        <dbReference type="Proteomes" id="UP000671399"/>
    </source>
</evidence>
<dbReference type="RefSeq" id="WP_208570061.1">
    <property type="nucleotide sequence ID" value="NZ_JAGFWR010000025.1"/>
</dbReference>
<dbReference type="Gene3D" id="1.10.340.30">
    <property type="entry name" value="Hypothetical protein, domain 2"/>
    <property type="match status" value="1"/>
</dbReference>
<dbReference type="PANTHER" id="PTHR30037:SF4">
    <property type="entry name" value="DNA-3-METHYLADENINE GLYCOSYLASE I"/>
    <property type="match status" value="1"/>
</dbReference>
<comment type="caution">
    <text evidence="1">The sequence shown here is derived from an EMBL/GenBank/DDBJ whole genome shotgun (WGS) entry which is preliminary data.</text>
</comment>
<organism evidence="1 2">
    <name type="scientific">Micromonospora antibiotica</name>
    <dbReference type="NCBI Taxonomy" id="2807623"/>
    <lineage>
        <taxon>Bacteria</taxon>
        <taxon>Bacillati</taxon>
        <taxon>Actinomycetota</taxon>
        <taxon>Actinomycetes</taxon>
        <taxon>Micromonosporales</taxon>
        <taxon>Micromonosporaceae</taxon>
        <taxon>Micromonospora</taxon>
    </lineage>
</organism>
<dbReference type="InterPro" id="IPR011257">
    <property type="entry name" value="DNA_glycosylase"/>
</dbReference>
<reference evidence="1 2" key="1">
    <citation type="submission" date="2021-03" db="EMBL/GenBank/DDBJ databases">
        <authorList>
            <person name="Lee D.-H."/>
        </authorList>
    </citation>
    <scope>NUCLEOTIDE SEQUENCE [LARGE SCALE GENOMIC DNA]</scope>
    <source>
        <strain evidence="1 2">MMS20-R2-23</strain>
    </source>
</reference>
<name>A0ABS3VG48_9ACTN</name>
<dbReference type="SUPFAM" id="SSF48150">
    <property type="entry name" value="DNA-glycosylase"/>
    <property type="match status" value="1"/>
</dbReference>
<dbReference type="InterPro" id="IPR005019">
    <property type="entry name" value="Adenine_glyco"/>
</dbReference>